<keyword evidence="2" id="KW-0489">Methyltransferase</keyword>
<reference evidence="2 3" key="2">
    <citation type="submission" date="2019-08" db="EMBL/GenBank/DDBJ databases">
        <title>Amycolatopsis acidicola sp. nov., isolated from peat swamp forest soil.</title>
        <authorList>
            <person name="Srisuk N."/>
        </authorList>
    </citation>
    <scope>NUCLEOTIDE SEQUENCE [LARGE SCALE GENOMIC DNA]</scope>
    <source>
        <strain evidence="2 3">TBRC 6029</strain>
    </source>
</reference>
<sequence>MPADRVTAPTIPAPSSAEVLTDAVCGVLSGTPLTEAALRCGLTVEELAAAVEIYCHAGETALQDHVADAGWWQAHLEFTAWDQAEHFAAVHLQPQLHDWSINGLLDRWWFIRKAPCWRVRLRPHPASSREALVTTAAAFFDRLVVDGHLARWQPTHYEPETLAFGGPIGITIAHDLFSADTRNLLAYLRAGETPMGRRELSLLLCTALFRAARQEGFEAGDIWHRVGRLRPDPDHASTDTRHHATLTTQLRTLLSYDIRLSGPLFGPGGPLAMVRPWAEAFHDAGQALAVAAAQSNLHRGLRAILAHHVIFHWNRLGLDATTQHALAHAATGAILQRDP</sequence>
<keyword evidence="2" id="KW-0808">Transferase</keyword>
<dbReference type="InterPro" id="IPR023809">
    <property type="entry name" value="Thiopep_bacteriocin_synth_dom"/>
</dbReference>
<dbReference type="AlphaFoldDB" id="A0A558DLW4"/>
<name>A0A558DLW4_9PSEU</name>
<gene>
    <name evidence="2" type="ORF">FNH05_01700</name>
</gene>
<accession>A0A558DLW4</accession>
<evidence type="ECO:0000313" key="3">
    <source>
        <dbReference type="Proteomes" id="UP000320011"/>
    </source>
</evidence>
<dbReference type="Proteomes" id="UP000320011">
    <property type="component" value="Unassembled WGS sequence"/>
</dbReference>
<organism evidence="2 3">
    <name type="scientific">Amycolatopsis rhizosphaerae</name>
    <dbReference type="NCBI Taxonomy" id="2053003"/>
    <lineage>
        <taxon>Bacteria</taxon>
        <taxon>Bacillati</taxon>
        <taxon>Actinomycetota</taxon>
        <taxon>Actinomycetes</taxon>
        <taxon>Pseudonocardiales</taxon>
        <taxon>Pseudonocardiaceae</taxon>
        <taxon>Amycolatopsis</taxon>
    </lineage>
</organism>
<protein>
    <submittedName>
        <fullName evidence="2">Methyltransferase</fullName>
    </submittedName>
</protein>
<evidence type="ECO:0000313" key="2">
    <source>
        <dbReference type="EMBL" id="TVT61973.1"/>
    </source>
</evidence>
<comment type="caution">
    <text evidence="2">The sequence shown here is derived from an EMBL/GenBank/DDBJ whole genome shotgun (WGS) entry which is preliminary data.</text>
</comment>
<evidence type="ECO:0000259" key="1">
    <source>
        <dbReference type="Pfam" id="PF14028"/>
    </source>
</evidence>
<dbReference type="GO" id="GO:0008168">
    <property type="term" value="F:methyltransferase activity"/>
    <property type="evidence" value="ECO:0007669"/>
    <property type="project" value="UniProtKB-KW"/>
</dbReference>
<keyword evidence="3" id="KW-1185">Reference proteome</keyword>
<dbReference type="Pfam" id="PF14028">
    <property type="entry name" value="Lant_dehydr_C"/>
    <property type="match status" value="1"/>
</dbReference>
<dbReference type="GO" id="GO:0032259">
    <property type="term" value="P:methylation"/>
    <property type="evidence" value="ECO:0007669"/>
    <property type="project" value="UniProtKB-KW"/>
</dbReference>
<dbReference type="EMBL" id="VJWX01000007">
    <property type="protein sequence ID" value="TVT61973.1"/>
    <property type="molecule type" value="Genomic_DNA"/>
</dbReference>
<reference evidence="2 3" key="1">
    <citation type="submission" date="2019-07" db="EMBL/GenBank/DDBJ databases">
        <authorList>
            <person name="Duangmal K."/>
            <person name="Teo W.F.A."/>
        </authorList>
    </citation>
    <scope>NUCLEOTIDE SEQUENCE [LARGE SCALE GENOMIC DNA]</scope>
    <source>
        <strain evidence="2 3">TBRC 6029</strain>
    </source>
</reference>
<feature type="domain" description="Thiopeptide-type bacteriocin biosynthesis" evidence="1">
    <location>
        <begin position="71"/>
        <end position="330"/>
    </location>
</feature>
<dbReference type="OrthoDB" id="4678170at2"/>
<proteinExistence type="predicted"/>
<dbReference type="NCBIfam" id="TIGR03891">
    <property type="entry name" value="thiopep_ocin"/>
    <property type="match status" value="1"/>
</dbReference>